<dbReference type="InterPro" id="IPR056884">
    <property type="entry name" value="NPHP3-like_N"/>
</dbReference>
<comment type="caution">
    <text evidence="3">The sequence shown here is derived from an EMBL/GenBank/DDBJ whole genome shotgun (WGS) entry which is preliminary data.</text>
</comment>
<proteinExistence type="predicted"/>
<gene>
    <name evidence="3" type="ORF">WG66_16707</name>
</gene>
<evidence type="ECO:0000313" key="3">
    <source>
        <dbReference type="EMBL" id="KTB30712.1"/>
    </source>
</evidence>
<dbReference type="Proteomes" id="UP000054988">
    <property type="component" value="Unassembled WGS sequence"/>
</dbReference>
<evidence type="ECO:0000313" key="4">
    <source>
        <dbReference type="Proteomes" id="UP000054988"/>
    </source>
</evidence>
<dbReference type="AlphaFoldDB" id="A0A0W0F369"/>
<name>A0A0W0F369_MONRR</name>
<evidence type="ECO:0000259" key="2">
    <source>
        <dbReference type="Pfam" id="PF24883"/>
    </source>
</evidence>
<dbReference type="EMBL" id="LATX01002371">
    <property type="protein sequence ID" value="KTB30712.1"/>
    <property type="molecule type" value="Genomic_DNA"/>
</dbReference>
<keyword evidence="1" id="KW-0677">Repeat</keyword>
<evidence type="ECO:0000256" key="1">
    <source>
        <dbReference type="ARBA" id="ARBA00022737"/>
    </source>
</evidence>
<organism evidence="3 4">
    <name type="scientific">Moniliophthora roreri</name>
    <name type="common">Frosty pod rot fungus</name>
    <name type="synonym">Monilia roreri</name>
    <dbReference type="NCBI Taxonomy" id="221103"/>
    <lineage>
        <taxon>Eukaryota</taxon>
        <taxon>Fungi</taxon>
        <taxon>Dikarya</taxon>
        <taxon>Basidiomycota</taxon>
        <taxon>Agaricomycotina</taxon>
        <taxon>Agaricomycetes</taxon>
        <taxon>Agaricomycetidae</taxon>
        <taxon>Agaricales</taxon>
        <taxon>Marasmiineae</taxon>
        <taxon>Marasmiaceae</taxon>
        <taxon>Moniliophthora</taxon>
    </lineage>
</organism>
<reference evidence="3 4" key="1">
    <citation type="submission" date="2015-12" db="EMBL/GenBank/DDBJ databases">
        <title>Draft genome sequence of Moniliophthora roreri, the causal agent of frosty pod rot of cacao.</title>
        <authorList>
            <person name="Aime M.C."/>
            <person name="Diaz-Valderrama J.R."/>
            <person name="Kijpornyongpan T."/>
            <person name="Phillips-Mora W."/>
        </authorList>
    </citation>
    <scope>NUCLEOTIDE SEQUENCE [LARGE SCALE GENOMIC DNA]</scope>
    <source>
        <strain evidence="3 4">MCA 2952</strain>
    </source>
</reference>
<feature type="domain" description="Nephrocystin 3-like N-terminal" evidence="2">
    <location>
        <begin position="92"/>
        <end position="217"/>
    </location>
</feature>
<sequence>MSLNGSSGISIHGGVHNVVYGNQHNVNTINYFGTSDLTGHAAGNADYNARQRFPPPRCHPGTRVKVLEALAQWIDDDSKAVRVKLSEDYASTRCAAAFFFSRNDATHNTLDSFVATIAYQSCTSDSLRGVVGPLIIEVIRSNAKIFDASFETQFRKLLLEPFAKLTPAVRHGLPYLIVIDGLNECVDPESQERFLEAIGYAIAFPAPFPFIFLICSRPEPQIRNGFDNPDFITSLKRLAISDTNWFVAHITFDTMLLNELVVTCIRDRNGEVLTTAPSLQTP</sequence>
<protein>
    <recommendedName>
        <fullName evidence="2">Nephrocystin 3-like N-terminal domain-containing protein</fullName>
    </recommendedName>
</protein>
<dbReference type="Pfam" id="PF24883">
    <property type="entry name" value="NPHP3_N"/>
    <property type="match status" value="1"/>
</dbReference>
<accession>A0A0W0F369</accession>